<feature type="domain" description="Homeobox" evidence="11">
    <location>
        <begin position="123"/>
        <end position="183"/>
    </location>
</feature>
<keyword evidence="5" id="KW-0862">Zinc</keyword>
<reference evidence="12" key="1">
    <citation type="submission" date="2025-08" db="UniProtKB">
        <authorList>
            <consortium name="Ensembl"/>
        </authorList>
    </citation>
    <scope>IDENTIFICATION</scope>
</reference>
<evidence type="ECO:0000256" key="8">
    <source>
        <dbReference type="ARBA" id="ARBA00023242"/>
    </source>
</evidence>
<dbReference type="SUPFAM" id="SSF46689">
    <property type="entry name" value="Homeodomain-like"/>
    <property type="match status" value="2"/>
</dbReference>
<dbReference type="SMART" id="SM00389">
    <property type="entry name" value="HOX"/>
    <property type="match status" value="2"/>
</dbReference>
<dbReference type="PANTHER" id="PTHR45891">
    <property type="entry name" value="ZINC FINGER HOMEOBOX PROTEIN"/>
    <property type="match status" value="1"/>
</dbReference>
<dbReference type="GO" id="GO:0000981">
    <property type="term" value="F:DNA-binding transcription factor activity, RNA polymerase II-specific"/>
    <property type="evidence" value="ECO:0007669"/>
    <property type="project" value="InterPro"/>
</dbReference>
<sequence length="193" mass="23117">MDSLSSDLTQLCQQQLGLDPNFLRQSQFKRPRTRITDDQLKILRAHFDINNSPNEEQIQEMAERSGLPQKVIKHWFRNTLFKERQRSKDSPYNFNIPPMTTLEDIRLESQMNMLEYYRTDATSNRRSSRTRFTDYQLRVLQDFFDTNAYPKDDEIEQLSTVLNLPTRVIVVWFQNARQKMKTTQRNSQRTMSK</sequence>
<comment type="subcellular location">
    <subcellularLocation>
        <location evidence="1 9 10">Nucleus</location>
    </subcellularLocation>
</comment>
<evidence type="ECO:0000256" key="10">
    <source>
        <dbReference type="RuleBase" id="RU000682"/>
    </source>
</evidence>
<evidence type="ECO:0000256" key="3">
    <source>
        <dbReference type="ARBA" id="ARBA00022737"/>
    </source>
</evidence>
<dbReference type="InterPro" id="IPR017970">
    <property type="entry name" value="Homeobox_CS"/>
</dbReference>
<dbReference type="Pfam" id="PF00046">
    <property type="entry name" value="Homeodomain"/>
    <property type="match status" value="2"/>
</dbReference>
<keyword evidence="8 9" id="KW-0539">Nucleus</keyword>
<dbReference type="Proteomes" id="UP000694701">
    <property type="component" value="Unplaced"/>
</dbReference>
<evidence type="ECO:0000256" key="6">
    <source>
        <dbReference type="ARBA" id="ARBA00023125"/>
    </source>
</evidence>
<feature type="domain" description="Homeobox" evidence="11">
    <location>
        <begin position="26"/>
        <end position="86"/>
    </location>
</feature>
<accession>A0A8C2FD65</accession>
<dbReference type="FunFam" id="1.10.10.60:FF:000080">
    <property type="entry name" value="Zinc finger homeobox protein 2"/>
    <property type="match status" value="1"/>
</dbReference>
<dbReference type="Ensembl" id="ENSCCRT00020058879.1">
    <property type="protein sequence ID" value="ENSCCRP00020053827.1"/>
    <property type="gene ID" value="ENSCCRG00020024350.1"/>
</dbReference>
<evidence type="ECO:0000256" key="2">
    <source>
        <dbReference type="ARBA" id="ARBA00022723"/>
    </source>
</evidence>
<keyword evidence="4" id="KW-0863">Zinc-finger</keyword>
<keyword evidence="2" id="KW-0479">Metal-binding</keyword>
<dbReference type="GO" id="GO:0005634">
    <property type="term" value="C:nucleus"/>
    <property type="evidence" value="ECO:0007669"/>
    <property type="project" value="UniProtKB-SubCell"/>
</dbReference>
<evidence type="ECO:0000256" key="7">
    <source>
        <dbReference type="ARBA" id="ARBA00023155"/>
    </source>
</evidence>
<evidence type="ECO:0000256" key="5">
    <source>
        <dbReference type="ARBA" id="ARBA00022833"/>
    </source>
</evidence>
<dbReference type="PROSITE" id="PS00027">
    <property type="entry name" value="HOMEOBOX_1"/>
    <property type="match status" value="1"/>
</dbReference>
<keyword evidence="7 9" id="KW-0371">Homeobox</keyword>
<evidence type="ECO:0000256" key="9">
    <source>
        <dbReference type="PROSITE-ProRule" id="PRU00108"/>
    </source>
</evidence>
<name>A0A8C2FD65_CYPCA</name>
<evidence type="ECO:0000259" key="11">
    <source>
        <dbReference type="PROSITE" id="PS50071"/>
    </source>
</evidence>
<dbReference type="Gene3D" id="1.10.10.60">
    <property type="entry name" value="Homeodomain-like"/>
    <property type="match status" value="2"/>
</dbReference>
<evidence type="ECO:0000256" key="4">
    <source>
        <dbReference type="ARBA" id="ARBA00022771"/>
    </source>
</evidence>
<evidence type="ECO:0000313" key="12">
    <source>
        <dbReference type="Ensembl" id="ENSCCRP00020053827.1"/>
    </source>
</evidence>
<dbReference type="InterPro" id="IPR051968">
    <property type="entry name" value="ZnFinger_Homeobox_TR"/>
</dbReference>
<evidence type="ECO:0000256" key="1">
    <source>
        <dbReference type="ARBA" id="ARBA00004123"/>
    </source>
</evidence>
<dbReference type="GO" id="GO:0000978">
    <property type="term" value="F:RNA polymerase II cis-regulatory region sequence-specific DNA binding"/>
    <property type="evidence" value="ECO:0007669"/>
    <property type="project" value="TreeGrafter"/>
</dbReference>
<dbReference type="InterPro" id="IPR009057">
    <property type="entry name" value="Homeodomain-like_sf"/>
</dbReference>
<dbReference type="GO" id="GO:0008270">
    <property type="term" value="F:zinc ion binding"/>
    <property type="evidence" value="ECO:0007669"/>
    <property type="project" value="UniProtKB-KW"/>
</dbReference>
<keyword evidence="6 9" id="KW-0238">DNA-binding</keyword>
<dbReference type="AlphaFoldDB" id="A0A8C2FD65"/>
<dbReference type="CDD" id="cd00086">
    <property type="entry name" value="homeodomain"/>
    <property type="match status" value="2"/>
</dbReference>
<dbReference type="PROSITE" id="PS50071">
    <property type="entry name" value="HOMEOBOX_2"/>
    <property type="match status" value="2"/>
</dbReference>
<organism evidence="12 13">
    <name type="scientific">Cyprinus carpio</name>
    <name type="common">Common carp</name>
    <dbReference type="NCBI Taxonomy" id="7962"/>
    <lineage>
        <taxon>Eukaryota</taxon>
        <taxon>Metazoa</taxon>
        <taxon>Chordata</taxon>
        <taxon>Craniata</taxon>
        <taxon>Vertebrata</taxon>
        <taxon>Euteleostomi</taxon>
        <taxon>Actinopterygii</taxon>
        <taxon>Neopterygii</taxon>
        <taxon>Teleostei</taxon>
        <taxon>Ostariophysi</taxon>
        <taxon>Cypriniformes</taxon>
        <taxon>Cyprinidae</taxon>
        <taxon>Cyprininae</taxon>
        <taxon>Cyprinus</taxon>
    </lineage>
</organism>
<protein>
    <recommendedName>
        <fullName evidence="11">Homeobox domain-containing protein</fullName>
    </recommendedName>
</protein>
<feature type="DNA-binding region" description="Homeobox" evidence="9">
    <location>
        <begin position="125"/>
        <end position="184"/>
    </location>
</feature>
<evidence type="ECO:0000313" key="13">
    <source>
        <dbReference type="Proteomes" id="UP000694701"/>
    </source>
</evidence>
<feature type="DNA-binding region" description="Homeobox" evidence="9">
    <location>
        <begin position="28"/>
        <end position="87"/>
    </location>
</feature>
<keyword evidence="3" id="KW-0677">Repeat</keyword>
<proteinExistence type="predicted"/>
<dbReference type="FunFam" id="1.10.10.60:FF:000064">
    <property type="entry name" value="Zinc finger homeobox protein 4"/>
    <property type="match status" value="1"/>
</dbReference>
<dbReference type="PANTHER" id="PTHR45891:SF2">
    <property type="entry name" value="ZINC FINGER HOMEOBOX PROTEIN 4"/>
    <property type="match status" value="1"/>
</dbReference>
<dbReference type="InterPro" id="IPR001356">
    <property type="entry name" value="HD"/>
</dbReference>